<feature type="domain" description="Glycosyltransferase subfamily 4-like N-terminal" evidence="3">
    <location>
        <begin position="13"/>
        <end position="171"/>
    </location>
</feature>
<dbReference type="EMBL" id="VWMK01000018">
    <property type="protein sequence ID" value="KAA3760914.1"/>
    <property type="molecule type" value="Genomic_DNA"/>
</dbReference>
<dbReference type="GO" id="GO:0009103">
    <property type="term" value="P:lipopolysaccharide biosynthetic process"/>
    <property type="evidence" value="ECO:0007669"/>
    <property type="project" value="TreeGrafter"/>
</dbReference>
<dbReference type="Pfam" id="PF00534">
    <property type="entry name" value="Glycos_transf_1"/>
    <property type="match status" value="1"/>
</dbReference>
<dbReference type="PANTHER" id="PTHR46401:SF2">
    <property type="entry name" value="GLYCOSYLTRANSFERASE WBBK-RELATED"/>
    <property type="match status" value="1"/>
</dbReference>
<evidence type="ECO:0000313" key="4">
    <source>
        <dbReference type="EMBL" id="KAA3760914.1"/>
    </source>
</evidence>
<accession>A0A7J4XFD7</accession>
<dbReference type="RefSeq" id="WP_130059383.1">
    <property type="nucleotide sequence ID" value="NZ_JADNPJ010000007.1"/>
</dbReference>
<dbReference type="Pfam" id="PF13439">
    <property type="entry name" value="Glyco_transf_4"/>
    <property type="match status" value="1"/>
</dbReference>
<proteinExistence type="predicted"/>
<evidence type="ECO:0000259" key="3">
    <source>
        <dbReference type="Pfam" id="PF13439"/>
    </source>
</evidence>
<dbReference type="Proteomes" id="UP000422221">
    <property type="component" value="Unassembled WGS sequence"/>
</dbReference>
<dbReference type="SUPFAM" id="SSF53756">
    <property type="entry name" value="UDP-Glycosyltransferase/glycogen phosphorylase"/>
    <property type="match status" value="1"/>
</dbReference>
<dbReference type="Gene3D" id="3.40.50.2000">
    <property type="entry name" value="Glycogen Phosphorylase B"/>
    <property type="match status" value="2"/>
</dbReference>
<comment type="caution">
    <text evidence="4">The sequence shown here is derived from an EMBL/GenBank/DDBJ whole genome shotgun (WGS) entry which is preliminary data.</text>
</comment>
<dbReference type="InterPro" id="IPR001296">
    <property type="entry name" value="Glyco_trans_1"/>
</dbReference>
<dbReference type="GO" id="GO:0016757">
    <property type="term" value="F:glycosyltransferase activity"/>
    <property type="evidence" value="ECO:0007669"/>
    <property type="project" value="InterPro"/>
</dbReference>
<name>A0A7J4XFD7_9BACE</name>
<organism evidence="4 5">
    <name type="scientific">Bacteroides salyersiae</name>
    <dbReference type="NCBI Taxonomy" id="291644"/>
    <lineage>
        <taxon>Bacteria</taxon>
        <taxon>Pseudomonadati</taxon>
        <taxon>Bacteroidota</taxon>
        <taxon>Bacteroidia</taxon>
        <taxon>Bacteroidales</taxon>
        <taxon>Bacteroidaceae</taxon>
        <taxon>Bacteroides</taxon>
    </lineage>
</organism>
<dbReference type="AlphaFoldDB" id="A0A7J4XFD7"/>
<evidence type="ECO:0000313" key="5">
    <source>
        <dbReference type="Proteomes" id="UP000422221"/>
    </source>
</evidence>
<reference evidence="4 5" key="1">
    <citation type="journal article" date="2019" name="Nat. Med.">
        <title>A library of human gut bacterial isolates paired with longitudinal multiomics data enables mechanistic microbiome research.</title>
        <authorList>
            <person name="Poyet M."/>
            <person name="Groussin M."/>
            <person name="Gibbons S.M."/>
            <person name="Avila-Pacheco J."/>
            <person name="Jiang X."/>
            <person name="Kearney S.M."/>
            <person name="Perrotta A.R."/>
            <person name="Berdy B."/>
            <person name="Zhao S."/>
            <person name="Lieberman T.D."/>
            <person name="Swanson P.K."/>
            <person name="Smith M."/>
            <person name="Roesemann S."/>
            <person name="Alexander J.E."/>
            <person name="Rich S.A."/>
            <person name="Livny J."/>
            <person name="Vlamakis H."/>
            <person name="Clish C."/>
            <person name="Bullock K."/>
            <person name="Deik A."/>
            <person name="Scott J."/>
            <person name="Pierce K.A."/>
            <person name="Xavier R.J."/>
            <person name="Alm E.J."/>
        </authorList>
    </citation>
    <scope>NUCLEOTIDE SEQUENCE [LARGE SCALE GENOMIC DNA]</scope>
    <source>
        <strain evidence="4 5">BIOML-A10</strain>
    </source>
</reference>
<feature type="domain" description="Glycosyl transferase family 1" evidence="2">
    <location>
        <begin position="177"/>
        <end position="339"/>
    </location>
</feature>
<dbReference type="InterPro" id="IPR028098">
    <property type="entry name" value="Glyco_trans_4-like_N"/>
</dbReference>
<gene>
    <name evidence="4" type="ORF">F3F73_16690</name>
</gene>
<sequence>MNILFFASDYKIGLSTLLTDQLLALHRNGINVYPVAGEKNQEKGLEEQIIAQKIQLKRIHGLDDHKNFFRLVNDIKEIIQTEDIRLVHVQNNWQLAIIAVVKLKLYFLKKIKIIYTLHGFRHNSFIKSIMAQFIIGTALFLFADKVICMCQYLKKKFRFLSYKIIILPLGVADMFFQDKRPNTPKNGLQIIFPAQFRNGKNQDLIIKAFAKHIHENKDSESYMILPGNGPLWEDMKKLASALYLQDRISFPGLCSKRQTKELYLQSNIGIVSSNSETFGQSIVEPFVLGRCILTTAVGVAPDIIATGKNGFFFRNQDELTILFDKLYKDQSIIDKTGENNFLKGKMFQWDNIIQDYKKQILNN</sequence>
<dbReference type="CDD" id="cd03801">
    <property type="entry name" value="GT4_PimA-like"/>
    <property type="match status" value="1"/>
</dbReference>
<dbReference type="PANTHER" id="PTHR46401">
    <property type="entry name" value="GLYCOSYLTRANSFERASE WBBK-RELATED"/>
    <property type="match status" value="1"/>
</dbReference>
<evidence type="ECO:0000259" key="2">
    <source>
        <dbReference type="Pfam" id="PF00534"/>
    </source>
</evidence>
<keyword evidence="1 4" id="KW-0808">Transferase</keyword>
<evidence type="ECO:0000256" key="1">
    <source>
        <dbReference type="ARBA" id="ARBA00022679"/>
    </source>
</evidence>
<protein>
    <submittedName>
        <fullName evidence="4">Glycosyltransferase family 4 protein</fullName>
    </submittedName>
</protein>